<sequence length="777" mass="89626">MADETPTAAAEENNPTTTEQPAPETAAAAQASVSEEAAQPVVATPVQASQPTEVGTPPEPRSPADDTDILPANTSAADDKENAGGQLRRGTSAAAQTDEERVYGRNLRAALRADEDDSASDVSSGIFTRAENRERAFFDRNNTSGDPFDIPKRSLVFAAEDQVRIDRMLRSEGHDFDLRTYLAYHQLNELEGLHRVCFSKLEEQLEAQKELFRRRVAQMDTAFLRRVFAAYRAACAARLRKYRRARRAIQRMLRGKLAKAFFHWQKLHENVTVEERMVMGMQRPGGHHDWHLKHQSFKAWMRVAMAVRNHVLRIARDAQVKARERMHFQKKFVDRRNRRLQQMVWDILYIPYAEYKEKLKKAARHFLQPNRVRRPAWNSWWHQVTRKRLAKRCMARMLFRQQARAWNQWYEVFIRAKKVKYIADGAVRRIIFRTQSLCWEAWQQNVFEIKRKRGLVKNMILRMQRKNFWVAFNTWNEYVYQTKMHRRLLKPVVKRWEVAYLRDFYDCWVAFAKVDRKTLRNQIERLTNENERLRRDNERYMRLIDSGEWGRGRVAELAEAGEVLRAERATLTQLIGQLQVELAGVQQVREKGASEVDTLKRRMLGGDFKSRNRMLIKAGSTANGLKRMLKGELIDQGVGGMKREKSLRAEVDELSMENVTLLPDEEDLHVHAVRSRGITFDRQLPRAGLQAGDVRGKTATEGFVGASDRMAYEGRSQLPVPGGYRGRRVASASTSREAGELPSDKLERLRRMYRETAGAAEVAGGSAAGSRGAYQRL</sequence>
<organism evidence="3 4">
    <name type="scientific">Pycnococcus provasolii</name>
    <dbReference type="NCBI Taxonomy" id="41880"/>
    <lineage>
        <taxon>Eukaryota</taxon>
        <taxon>Viridiplantae</taxon>
        <taxon>Chlorophyta</taxon>
        <taxon>Pseudoscourfieldiophyceae</taxon>
        <taxon>Pseudoscourfieldiales</taxon>
        <taxon>Pycnococcaceae</taxon>
        <taxon>Pycnococcus</taxon>
    </lineage>
</organism>
<proteinExistence type="predicted"/>
<evidence type="ECO:0000313" key="4">
    <source>
        <dbReference type="Proteomes" id="UP000660262"/>
    </source>
</evidence>
<accession>A0A830H672</accession>
<gene>
    <name evidence="3" type="ORF">PPROV_000130100</name>
</gene>
<reference evidence="3" key="1">
    <citation type="submission" date="2020-10" db="EMBL/GenBank/DDBJ databases">
        <title>Unveiling of a novel bifunctional photoreceptor, Dualchrome1, isolated from a cosmopolitan green alga.</title>
        <authorList>
            <person name="Suzuki S."/>
            <person name="Kawachi M."/>
        </authorList>
    </citation>
    <scope>NUCLEOTIDE SEQUENCE</scope>
    <source>
        <strain evidence="3">NIES 2893</strain>
    </source>
</reference>
<feature type="coiled-coil region" evidence="1">
    <location>
        <begin position="509"/>
        <end position="543"/>
    </location>
</feature>
<dbReference type="AlphaFoldDB" id="A0A830H672"/>
<keyword evidence="4" id="KW-1185">Reference proteome</keyword>
<dbReference type="Proteomes" id="UP000660262">
    <property type="component" value="Unassembled WGS sequence"/>
</dbReference>
<evidence type="ECO:0000256" key="1">
    <source>
        <dbReference type="SAM" id="Coils"/>
    </source>
</evidence>
<feature type="region of interest" description="Disordered" evidence="2">
    <location>
        <begin position="1"/>
        <end position="98"/>
    </location>
</feature>
<evidence type="ECO:0000313" key="3">
    <source>
        <dbReference type="EMBL" id="GHP02545.1"/>
    </source>
</evidence>
<evidence type="ECO:0008006" key="5">
    <source>
        <dbReference type="Google" id="ProtNLM"/>
    </source>
</evidence>
<feature type="region of interest" description="Disordered" evidence="2">
    <location>
        <begin position="758"/>
        <end position="777"/>
    </location>
</feature>
<feature type="compositionally biased region" description="Low complexity" evidence="2">
    <location>
        <begin position="1"/>
        <end position="51"/>
    </location>
</feature>
<protein>
    <recommendedName>
        <fullName evidence="5">Sfi1 spindle body domain-containing protein</fullName>
    </recommendedName>
</protein>
<name>A0A830H672_9CHLO</name>
<dbReference type="OrthoDB" id="566935at2759"/>
<comment type="caution">
    <text evidence="3">The sequence shown here is derived from an EMBL/GenBank/DDBJ whole genome shotgun (WGS) entry which is preliminary data.</text>
</comment>
<dbReference type="EMBL" id="BNJQ01000003">
    <property type="protein sequence ID" value="GHP02545.1"/>
    <property type="molecule type" value="Genomic_DNA"/>
</dbReference>
<evidence type="ECO:0000256" key="2">
    <source>
        <dbReference type="SAM" id="MobiDB-lite"/>
    </source>
</evidence>
<keyword evidence="1" id="KW-0175">Coiled coil</keyword>
<feature type="region of interest" description="Disordered" evidence="2">
    <location>
        <begin position="722"/>
        <end position="741"/>
    </location>
</feature>